<gene>
    <name evidence="3" type="ORF">DRJ31_07615</name>
</gene>
<sequence length="396" mass="42817">MILSGLGIVLGFVAGILPGIHPNQFFVIFITLLPLFSTFSTPALVALIISTAVSNVFFNYIPSLFFSVPDANTVMNVLPGHRMVLSGYGLNALFISIVCALLTLIISIVLLPLFLVLIPIIHSFVYPYIHWLLIVVVALMIVKERKVKGKIAALVLYITSGIWGIVTLNSIVISSDDVLFPALTGLFGLPGLIASIETTTRIPYQVHVKDVKIPQLPRVVISGLLAGLLVGILPGAGEAQAGMVISEVVRLKESGFLGALAGINMSNLLFSVVSLYSFGKIRSGAAVALDRILLKFETEELLFSCGVFLFSAGVSAIGAWIIGKKFLRLLQRINYRKVSIIILVFTVLLVFVLTGLVGLFVLVISTFLGLLPLVLKVKRTCNMGYLILPTTLYFSK</sequence>
<dbReference type="EMBL" id="QMQV01000085">
    <property type="protein sequence ID" value="RLE48229.1"/>
    <property type="molecule type" value="Genomic_DNA"/>
</dbReference>
<accession>A0A497EMB7</accession>
<keyword evidence="1" id="KW-1133">Transmembrane helix</keyword>
<keyword evidence="1" id="KW-0812">Transmembrane</keyword>
<feature type="transmembrane region" description="Helical" evidence="1">
    <location>
        <begin position="178"/>
        <end position="196"/>
    </location>
</feature>
<feature type="transmembrane region" description="Helical" evidence="1">
    <location>
        <begin position="300"/>
        <end position="322"/>
    </location>
</feature>
<dbReference type="PANTHER" id="PTHR42204:SF1">
    <property type="entry name" value="INTEGRAL MEMBRANE PROTEIN"/>
    <property type="match status" value="1"/>
</dbReference>
<dbReference type="Pfam" id="PF01970">
    <property type="entry name" value="TctA"/>
    <property type="match status" value="1"/>
</dbReference>
<reference evidence="3 4" key="1">
    <citation type="submission" date="2018-06" db="EMBL/GenBank/DDBJ databases">
        <title>Extensive metabolic versatility and redundancy in microbially diverse, dynamic hydrothermal sediments.</title>
        <authorList>
            <person name="Dombrowski N."/>
            <person name="Teske A."/>
            <person name="Baker B.J."/>
        </authorList>
    </citation>
    <scope>NUCLEOTIDE SEQUENCE [LARGE SCALE GENOMIC DNA]</scope>
    <source>
        <strain evidence="3">B66_G16</strain>
    </source>
</reference>
<feature type="transmembrane region" description="Helical" evidence="1">
    <location>
        <begin position="124"/>
        <end position="142"/>
    </location>
</feature>
<dbReference type="AlphaFoldDB" id="A0A497EMB7"/>
<organism evidence="3 4">
    <name type="scientific">Thermoproteota archaeon</name>
    <dbReference type="NCBI Taxonomy" id="2056631"/>
    <lineage>
        <taxon>Archaea</taxon>
        <taxon>Thermoproteota</taxon>
    </lineage>
</organism>
<dbReference type="Proteomes" id="UP000278475">
    <property type="component" value="Unassembled WGS sequence"/>
</dbReference>
<name>A0A497EMB7_9CREN</name>
<dbReference type="PANTHER" id="PTHR42204">
    <property type="entry name" value="INTEGRAL MEMBRANE PROTEIN"/>
    <property type="match status" value="1"/>
</dbReference>
<feature type="transmembrane region" description="Helical" evidence="1">
    <location>
        <begin position="92"/>
        <end position="118"/>
    </location>
</feature>
<evidence type="ECO:0000313" key="4">
    <source>
        <dbReference type="Proteomes" id="UP000278475"/>
    </source>
</evidence>
<evidence type="ECO:0000259" key="2">
    <source>
        <dbReference type="Pfam" id="PF01970"/>
    </source>
</evidence>
<feature type="transmembrane region" description="Helical" evidence="1">
    <location>
        <begin position="342"/>
        <end position="375"/>
    </location>
</feature>
<feature type="transmembrane region" description="Helical" evidence="1">
    <location>
        <begin position="216"/>
        <end position="236"/>
    </location>
</feature>
<keyword evidence="1" id="KW-0472">Membrane</keyword>
<feature type="domain" description="DUF112" evidence="2">
    <location>
        <begin position="4"/>
        <end position="381"/>
    </location>
</feature>
<proteinExistence type="predicted"/>
<feature type="transmembrane region" description="Helical" evidence="1">
    <location>
        <begin position="256"/>
        <end position="279"/>
    </location>
</feature>
<comment type="caution">
    <text evidence="3">The sequence shown here is derived from an EMBL/GenBank/DDBJ whole genome shotgun (WGS) entry which is preliminary data.</text>
</comment>
<evidence type="ECO:0000256" key="1">
    <source>
        <dbReference type="SAM" id="Phobius"/>
    </source>
</evidence>
<feature type="transmembrane region" description="Helical" evidence="1">
    <location>
        <begin position="154"/>
        <end position="172"/>
    </location>
</feature>
<dbReference type="InterPro" id="IPR002823">
    <property type="entry name" value="DUF112_TM"/>
</dbReference>
<protein>
    <recommendedName>
        <fullName evidence="2">DUF112 domain-containing protein</fullName>
    </recommendedName>
</protein>
<feature type="non-terminal residue" evidence="3">
    <location>
        <position position="396"/>
    </location>
</feature>
<evidence type="ECO:0000313" key="3">
    <source>
        <dbReference type="EMBL" id="RLE48229.1"/>
    </source>
</evidence>